<comment type="subcellular location">
    <subcellularLocation>
        <location evidence="1">Cell membrane</location>
        <topology evidence="1">Multi-pass membrane protein</topology>
    </subcellularLocation>
</comment>
<organism evidence="13 14">
    <name type="scientific">Rhizobium favelukesii</name>
    <dbReference type="NCBI Taxonomy" id="348824"/>
    <lineage>
        <taxon>Bacteria</taxon>
        <taxon>Pseudomonadati</taxon>
        <taxon>Pseudomonadota</taxon>
        <taxon>Alphaproteobacteria</taxon>
        <taxon>Hyphomicrobiales</taxon>
        <taxon>Rhizobiaceae</taxon>
        <taxon>Rhizobium/Agrobacterium group</taxon>
        <taxon>Rhizobium</taxon>
    </lineage>
</organism>
<feature type="transmembrane region" description="Helical" evidence="12">
    <location>
        <begin position="36"/>
        <end position="54"/>
    </location>
</feature>
<keyword evidence="7 12" id="KW-1133">Transmembrane helix</keyword>
<keyword evidence="5 12" id="KW-0812">Transmembrane</keyword>
<keyword evidence="9 12" id="KW-0472">Membrane</keyword>
<dbReference type="PANTHER" id="PTHR46494:SF1">
    <property type="entry name" value="CORA FAMILY METAL ION TRANSPORTER (EUROFUNG)"/>
    <property type="match status" value="1"/>
</dbReference>
<keyword evidence="4" id="KW-1003">Cell membrane</keyword>
<comment type="function">
    <text evidence="11">Mediates influx of magnesium ions. Alternates between open and closed states. Activated by low cytoplasmic Mg(2+) levels. Inactive when cytoplasmic Mg(2+) levels are high.</text>
</comment>
<evidence type="ECO:0000256" key="3">
    <source>
        <dbReference type="ARBA" id="ARBA00022448"/>
    </source>
</evidence>
<evidence type="ECO:0000256" key="11">
    <source>
        <dbReference type="ARBA" id="ARBA00045497"/>
    </source>
</evidence>
<dbReference type="CDD" id="cd12830">
    <property type="entry name" value="MtCorA-like"/>
    <property type="match status" value="1"/>
</dbReference>
<reference evidence="13" key="1">
    <citation type="submission" date="2013-11" db="EMBL/GenBank/DDBJ databases">
        <title>Draft genome sequence of the broad-host-range Rhizobium sp. LPU83 strain, a member of the low-genetic diversity Oregon-like Rhizobium sp. group.</title>
        <authorList>
            <person name="Wibberg D."/>
            <person name="Puehler A."/>
            <person name="Schlueter A."/>
        </authorList>
    </citation>
    <scope>NUCLEOTIDE SEQUENCE [LARGE SCALE GENOMIC DNA]</scope>
    <source>
        <strain evidence="13">LPU83</strain>
        <plasmid evidence="13">pLPU83c</plasmid>
    </source>
</reference>
<feature type="transmembrane region" description="Helical" evidence="12">
    <location>
        <begin position="433"/>
        <end position="453"/>
    </location>
</feature>
<protein>
    <submittedName>
        <fullName evidence="13">Metal ion transporter, MIT family</fullName>
    </submittedName>
</protein>
<dbReference type="InterPro" id="IPR045863">
    <property type="entry name" value="CorA_TM1_TM2"/>
</dbReference>
<comment type="similarity">
    <text evidence="2">Belongs to the CorA metal ion transporter (MIT) (TC 1.A.35) family.</text>
</comment>
<dbReference type="GO" id="GO:0015095">
    <property type="term" value="F:magnesium ion transmembrane transporter activity"/>
    <property type="evidence" value="ECO:0007669"/>
    <property type="project" value="TreeGrafter"/>
</dbReference>
<evidence type="ECO:0000256" key="10">
    <source>
        <dbReference type="ARBA" id="ARBA00034269"/>
    </source>
</evidence>
<evidence type="ECO:0000256" key="6">
    <source>
        <dbReference type="ARBA" id="ARBA00022842"/>
    </source>
</evidence>
<dbReference type="PANTHER" id="PTHR46494">
    <property type="entry name" value="CORA FAMILY METAL ION TRANSPORTER (EUROFUNG)"/>
    <property type="match status" value="1"/>
</dbReference>
<dbReference type="Pfam" id="PF01544">
    <property type="entry name" value="CorA"/>
    <property type="match status" value="1"/>
</dbReference>
<dbReference type="FunFam" id="1.20.58.340:FF:000004">
    <property type="entry name" value="Magnesium transport protein CorA"/>
    <property type="match status" value="1"/>
</dbReference>
<keyword evidence="14" id="KW-1185">Reference proteome</keyword>
<dbReference type="Proteomes" id="UP000019443">
    <property type="component" value="Plasmid pLPU83c"/>
</dbReference>
<dbReference type="GO" id="GO:0005886">
    <property type="term" value="C:plasma membrane"/>
    <property type="evidence" value="ECO:0007669"/>
    <property type="project" value="UniProtKB-SubCell"/>
</dbReference>
<evidence type="ECO:0000256" key="1">
    <source>
        <dbReference type="ARBA" id="ARBA00004651"/>
    </source>
</evidence>
<comment type="catalytic activity">
    <reaction evidence="10">
        <text>Mg(2+)(in) = Mg(2+)(out)</text>
        <dbReference type="Rhea" id="RHEA:29827"/>
        <dbReference type="ChEBI" id="CHEBI:18420"/>
    </reaction>
</comment>
<dbReference type="InterPro" id="IPR045861">
    <property type="entry name" value="CorA_cytoplasmic_dom"/>
</dbReference>
<dbReference type="GO" id="GO:0050897">
    <property type="term" value="F:cobalt ion binding"/>
    <property type="evidence" value="ECO:0007669"/>
    <property type="project" value="TreeGrafter"/>
</dbReference>
<feature type="transmembrane region" description="Helical" evidence="12">
    <location>
        <begin position="402"/>
        <end position="421"/>
    </location>
</feature>
<dbReference type="Gene3D" id="3.30.460.20">
    <property type="entry name" value="CorA soluble domain-like"/>
    <property type="match status" value="1"/>
</dbReference>
<name>W6RHJ1_9HYPH</name>
<evidence type="ECO:0000256" key="2">
    <source>
        <dbReference type="ARBA" id="ARBA00009765"/>
    </source>
</evidence>
<sequence length="459" mass="50236">MVQLLLNLLGAGIGAAVIYPQSNDNPSATTLSVSSAAWFVVSGLIASFVGGYIASRLSGRPVPPTGALHGVTSWAVTTLVVVYLLTTSVGALVGGAFSGLGGIVSNAGSTVATAALSQTQPGTSAIHHHTRPRQRVLPMTVVASYLYKDGRRTSSFDIESGWSPEASDEFVWVGLHDPDEAELKSLQRIFHLHPLAVEDALSHTQVPKVDVYDDQLFVVTKTAHLEDDVIEYGETSIFVGRRHVVTIRHGSDRGHSALRQQLEASPQILKNGPDYVLHGVLDFIVDGYLPVVESVEDRVLGMEQQMLDTFLAREQITRLFQLRRQVIRFQRFVGPMSEVCGKFVHVDLPCIDVEAKNYFRDVHDHVRRVEGVVGGLKDVITSVFEASNLLEQQRVGAIQRQLAAWVAIAAVPTAIAGIYGMNFENMPELKTQHGYFVVPAVIFSLCGILFWRFKKSGWL</sequence>
<feature type="transmembrane region" description="Helical" evidence="12">
    <location>
        <begin position="66"/>
        <end position="85"/>
    </location>
</feature>
<dbReference type="AlphaFoldDB" id="W6RHJ1"/>
<evidence type="ECO:0000256" key="5">
    <source>
        <dbReference type="ARBA" id="ARBA00022692"/>
    </source>
</evidence>
<evidence type="ECO:0000256" key="9">
    <source>
        <dbReference type="ARBA" id="ARBA00023136"/>
    </source>
</evidence>
<accession>W6RHJ1</accession>
<geneLocation type="plasmid" evidence="13 14">
    <name>pLPU83c</name>
</geneLocation>
<evidence type="ECO:0000256" key="7">
    <source>
        <dbReference type="ARBA" id="ARBA00022989"/>
    </source>
</evidence>
<dbReference type="SUPFAM" id="SSF144083">
    <property type="entry name" value="Magnesium transport protein CorA, transmembrane region"/>
    <property type="match status" value="1"/>
</dbReference>
<dbReference type="GO" id="GO:0015087">
    <property type="term" value="F:cobalt ion transmembrane transporter activity"/>
    <property type="evidence" value="ECO:0007669"/>
    <property type="project" value="TreeGrafter"/>
</dbReference>
<evidence type="ECO:0000256" key="4">
    <source>
        <dbReference type="ARBA" id="ARBA00022475"/>
    </source>
</evidence>
<keyword evidence="3" id="KW-0813">Transport</keyword>
<dbReference type="GO" id="GO:0000287">
    <property type="term" value="F:magnesium ion binding"/>
    <property type="evidence" value="ECO:0007669"/>
    <property type="project" value="TreeGrafter"/>
</dbReference>
<keyword evidence="8" id="KW-0406">Ion transport</keyword>
<keyword evidence="6" id="KW-0460">Magnesium</keyword>
<evidence type="ECO:0000313" key="14">
    <source>
        <dbReference type="Proteomes" id="UP000019443"/>
    </source>
</evidence>
<keyword evidence="13" id="KW-0614">Plasmid</keyword>
<dbReference type="InterPro" id="IPR002523">
    <property type="entry name" value="MgTranspt_CorA/ZnTranspt_ZntB"/>
</dbReference>
<dbReference type="PATRIC" id="fig|348824.6.peg.4780"/>
<proteinExistence type="inferred from homology"/>
<dbReference type="Gene3D" id="1.20.58.340">
    <property type="entry name" value="Magnesium transport protein CorA, transmembrane region"/>
    <property type="match status" value="2"/>
</dbReference>
<gene>
    <name evidence="13" type="ORF">LPU83_pLPU83c_0090</name>
</gene>
<dbReference type="HOGENOM" id="CLU_007127_0_2_5"/>
<evidence type="ECO:0000256" key="12">
    <source>
        <dbReference type="SAM" id="Phobius"/>
    </source>
</evidence>
<dbReference type="KEGG" id="rhl:LPU83_pLPU83c_0090"/>
<evidence type="ECO:0000313" key="13">
    <source>
        <dbReference type="EMBL" id="CDM60652.1"/>
    </source>
</evidence>
<dbReference type="EMBL" id="HG916854">
    <property type="protein sequence ID" value="CDM60652.1"/>
    <property type="molecule type" value="Genomic_DNA"/>
</dbReference>
<dbReference type="SUPFAM" id="SSF143865">
    <property type="entry name" value="CorA soluble domain-like"/>
    <property type="match status" value="1"/>
</dbReference>
<evidence type="ECO:0000256" key="8">
    <source>
        <dbReference type="ARBA" id="ARBA00023065"/>
    </source>
</evidence>